<evidence type="ECO:0000256" key="5">
    <source>
        <dbReference type="ARBA" id="ARBA00023125"/>
    </source>
</evidence>
<evidence type="ECO:0000256" key="3">
    <source>
        <dbReference type="ARBA" id="ARBA00022771"/>
    </source>
</evidence>
<dbReference type="Pfam" id="PF08646">
    <property type="entry name" value="Rep_fac-A_C"/>
    <property type="match status" value="1"/>
</dbReference>
<comment type="similarity">
    <text evidence="1">Belongs to the replication factor A protein 1 family.</text>
</comment>
<dbReference type="InterPro" id="IPR047192">
    <property type="entry name" value="Euk_RPA1_DBD_C"/>
</dbReference>
<dbReference type="PANTHER" id="PTHR47165">
    <property type="entry name" value="OS03G0429900 PROTEIN"/>
    <property type="match status" value="1"/>
</dbReference>
<organism evidence="8">
    <name type="scientific">Brassica napus</name>
    <name type="common">Rape</name>
    <dbReference type="NCBI Taxonomy" id="3708"/>
    <lineage>
        <taxon>Eukaryota</taxon>
        <taxon>Viridiplantae</taxon>
        <taxon>Streptophyta</taxon>
        <taxon>Embryophyta</taxon>
        <taxon>Tracheophyta</taxon>
        <taxon>Spermatophyta</taxon>
        <taxon>Magnoliopsida</taxon>
        <taxon>eudicotyledons</taxon>
        <taxon>Gunneridae</taxon>
        <taxon>Pentapetalae</taxon>
        <taxon>rosids</taxon>
        <taxon>malvids</taxon>
        <taxon>Brassicales</taxon>
        <taxon>Brassicaceae</taxon>
        <taxon>Brassiceae</taxon>
        <taxon>Brassica</taxon>
    </lineage>
</organism>
<evidence type="ECO:0000256" key="1">
    <source>
        <dbReference type="ARBA" id="ARBA00005690"/>
    </source>
</evidence>
<keyword evidence="3" id="KW-0863">Zinc-finger</keyword>
<dbReference type="Gene3D" id="2.40.50.140">
    <property type="entry name" value="Nucleic acid-binding proteins"/>
    <property type="match status" value="4"/>
</dbReference>
<accession>A0A816RQ68</accession>
<dbReference type="EMBL" id="HG994365">
    <property type="protein sequence ID" value="CAF2076626.1"/>
    <property type="molecule type" value="Genomic_DNA"/>
</dbReference>
<keyword evidence="2" id="KW-0479">Metal-binding</keyword>
<dbReference type="PANTHER" id="PTHR47165:SF4">
    <property type="entry name" value="OS03G0429900 PROTEIN"/>
    <property type="match status" value="1"/>
</dbReference>
<dbReference type="InterPro" id="IPR003871">
    <property type="entry name" value="RFA1B/D_OB_1st"/>
</dbReference>
<feature type="domain" description="Replication protein A 70 kDa DNA-binding subunit B/D first OB fold" evidence="6">
    <location>
        <begin position="39"/>
        <end position="136"/>
    </location>
</feature>
<dbReference type="CDD" id="cd04480">
    <property type="entry name" value="RPA1_DBD_A_like"/>
    <property type="match status" value="1"/>
</dbReference>
<keyword evidence="5" id="KW-0238">DNA-binding</keyword>
<gene>
    <name evidence="8" type="ORF">DARMORV10_C01P40640.1</name>
</gene>
<dbReference type="Pfam" id="PF02721">
    <property type="entry name" value="DUF223"/>
    <property type="match status" value="1"/>
</dbReference>
<dbReference type="InterPro" id="IPR013955">
    <property type="entry name" value="Rep_factor-A_C"/>
</dbReference>
<dbReference type="InterPro" id="IPR012340">
    <property type="entry name" value="NA-bd_OB-fold"/>
</dbReference>
<evidence type="ECO:0000259" key="7">
    <source>
        <dbReference type="Pfam" id="PF08646"/>
    </source>
</evidence>
<dbReference type="CDD" id="cd04476">
    <property type="entry name" value="RPA1_DBD_C"/>
    <property type="match status" value="1"/>
</dbReference>
<dbReference type="GO" id="GO:0003677">
    <property type="term" value="F:DNA binding"/>
    <property type="evidence" value="ECO:0007669"/>
    <property type="project" value="UniProtKB-KW"/>
</dbReference>
<name>A0A816RQ68_BRANA</name>
<dbReference type="Proteomes" id="UP001295469">
    <property type="component" value="Chromosome C01"/>
</dbReference>
<proteinExistence type="inferred from homology"/>
<sequence>MPSSLFQLHSIPRSFNPSLRLFDAPFDPERICINIVFFSDLKSGKCSSVVEARLLRFWEARNVKRGGELMWVDMLLMDMNSTLIQATINVNRLPRFRDRLAAGTMYSVSCFDVARCAQNFKLADSSLMIRFNDSTEFDVLSDPVSPIHAEGFRFRNQTELVGLANTNTQLPDIIGEIVAVKSTVSDPPEDKNSVMVTVKLENDVSVTLSLFDAQAVSFHQKLGGMRDDPKVIVATSINPKMVGGRLFLNATSGTHVYYDKETHAGESLFYRDTGLPSAAPLLKSYAKVEPVTIAELNHFITTDPPQQQEIDFLCTARVSRVEADKGWCYVACSKCSKKLQRTVTSFECARCNNPHAVGSLRASEAVQLLAEEGVNPEDSVMPPFVAGMEGKTYTFQVRVTPYNFTVNHQTFTVSRIINEVERAPAPEFVDDGTIMVASISAKRLIIFRSRLIAGAVYSVSGFFVAECAPTLRLTDSPLMIMFNDLTSFDMLSVTGLELPVEGFRFRNEAELLGLTNASTELPDIVAELSAVKSTVNDPPKGKNHVMATIKMDKGGSVILSLFDCQAIAFHRRLDSMRVDPKVVVATNVKPRKIGGHLFLYAISGTHIYFDKETSTGQACLSRLVNICTGHTPVAALIRKVAKVEPVTMAELNSFVAAAVSDDIEYMCTGTVLRLDSEKGWCYIACVKCGRKLKRTDSVFVCMHCENYHAVGVPRYRVELAIADDTDEGIFVCYDGTMAKLHGLEAYEAGLITAKDGVNPEDSQVPPFVSDMQGKTYTFHVKLATYDFTAGRQSFTVTRIINMNERLPLPEFVDHGGDESIGGSMGVNHQIHADVDYDMVSGEASLISATELSDPASPAVKKARKT</sequence>
<evidence type="ECO:0000259" key="6">
    <source>
        <dbReference type="Pfam" id="PF02721"/>
    </source>
</evidence>
<evidence type="ECO:0000256" key="4">
    <source>
        <dbReference type="ARBA" id="ARBA00022833"/>
    </source>
</evidence>
<protein>
    <submittedName>
        <fullName evidence="8">(rape) hypothetical protein</fullName>
    </submittedName>
</protein>
<dbReference type="GO" id="GO:0008270">
    <property type="term" value="F:zinc ion binding"/>
    <property type="evidence" value="ECO:0007669"/>
    <property type="project" value="UniProtKB-KW"/>
</dbReference>
<evidence type="ECO:0000256" key="2">
    <source>
        <dbReference type="ARBA" id="ARBA00022723"/>
    </source>
</evidence>
<reference evidence="8" key="1">
    <citation type="submission" date="2021-01" db="EMBL/GenBank/DDBJ databases">
        <authorList>
            <consortium name="Genoscope - CEA"/>
            <person name="William W."/>
        </authorList>
    </citation>
    <scope>NUCLEOTIDE SEQUENCE</scope>
</reference>
<dbReference type="SUPFAM" id="SSF50249">
    <property type="entry name" value="Nucleic acid-binding proteins"/>
    <property type="match status" value="3"/>
</dbReference>
<keyword evidence="4" id="KW-0862">Zinc</keyword>
<feature type="domain" description="Replication factor A C-terminal" evidence="7">
    <location>
        <begin position="667"/>
        <end position="803"/>
    </location>
</feature>
<dbReference type="AlphaFoldDB" id="A0A816RQ68"/>
<evidence type="ECO:0000313" key="8">
    <source>
        <dbReference type="EMBL" id="CAF2076626.1"/>
    </source>
</evidence>